<dbReference type="PROSITE" id="PS51257">
    <property type="entry name" value="PROKAR_LIPOPROTEIN"/>
    <property type="match status" value="1"/>
</dbReference>
<sequence length="247" mass="29402">MVKLLFKTYIIIPIMFFSVALLLGCKKVRTLAEYNRLYQKYVHENYTTSEYSQKLEKAKKEIEYYKKSITPVLSIEYDNNQFWKYLIILPNNPPEFDILKHYHIALVFCGRFADLWQGNKNMPSLVFNDFKSEFEAFKNSVVQYDGSWNSLTRRFLEAKFETNFDDPMFAYAEAFLDSPNGISRKEQTLRTEEMIITHEATRFSNTGKMCDLAVDIYRTMMPYKNKDVRPPVRYSTFEKLKQYLKNL</sequence>
<proteinExistence type="predicted"/>
<keyword evidence="1" id="KW-0812">Transmembrane</keyword>
<evidence type="ECO:0000313" key="2">
    <source>
        <dbReference type="EMBL" id="QEE12713.1"/>
    </source>
</evidence>
<dbReference type="Proteomes" id="UP000321311">
    <property type="component" value="Chromosome"/>
</dbReference>
<accession>A0A5B9D2C6</accession>
<name>A0A5B9D2C6_9HYPH</name>
<feature type="transmembrane region" description="Helical" evidence="1">
    <location>
        <begin position="6"/>
        <end position="25"/>
    </location>
</feature>
<dbReference type="GeneID" id="71061899"/>
<dbReference type="KEGG" id="barn:D1092_07090"/>
<gene>
    <name evidence="2" type="ORF">D1092_07090</name>
</gene>
<keyword evidence="1" id="KW-1133">Transmembrane helix</keyword>
<keyword evidence="1" id="KW-0472">Membrane</keyword>
<evidence type="ECO:0008006" key="4">
    <source>
        <dbReference type="Google" id="ProtNLM"/>
    </source>
</evidence>
<evidence type="ECO:0000313" key="3">
    <source>
        <dbReference type="Proteomes" id="UP000321311"/>
    </source>
</evidence>
<dbReference type="AlphaFoldDB" id="A0A5B9D2C6"/>
<dbReference type="RefSeq" id="WP_120121036.1">
    <property type="nucleotide sequence ID" value="NZ_CP031844.2"/>
</dbReference>
<dbReference type="EMBL" id="CP031844">
    <property type="protein sequence ID" value="QEE12713.1"/>
    <property type="molecule type" value="Genomic_DNA"/>
</dbReference>
<reference evidence="3" key="1">
    <citation type="submission" date="2019-07" db="EMBL/GenBank/DDBJ databases">
        <title>Bartonella kosoyii sp. nov. and Bartonella krasnovii sp. nov., two novel members of the Bartonella elizabethae complex sensu lato, isolated from black rats and wild desert rodent-fleas.</title>
        <authorList>
            <person name="Gutierrez R."/>
            <person name="Shalit T."/>
            <person name="Markus B."/>
            <person name="Yuan C."/>
            <person name="Nachum-Biala Y."/>
            <person name="Elad D."/>
            <person name="Harrus S."/>
        </authorList>
    </citation>
    <scope>NUCLEOTIDE SEQUENCE [LARGE SCALE GENOMIC DNA]</scope>
    <source>
        <strain evidence="3">OE 1-1</strain>
    </source>
</reference>
<protein>
    <recommendedName>
        <fullName evidence="4">Lipoprotein</fullName>
    </recommendedName>
</protein>
<organism evidence="2 3">
    <name type="scientific">Bartonella krasnovii</name>
    <dbReference type="NCBI Taxonomy" id="2267275"/>
    <lineage>
        <taxon>Bacteria</taxon>
        <taxon>Pseudomonadati</taxon>
        <taxon>Pseudomonadota</taxon>
        <taxon>Alphaproteobacteria</taxon>
        <taxon>Hyphomicrobiales</taxon>
        <taxon>Bartonellaceae</taxon>
        <taxon>Bartonella</taxon>
    </lineage>
</organism>
<dbReference type="OrthoDB" id="7926502at2"/>
<evidence type="ECO:0000256" key="1">
    <source>
        <dbReference type="SAM" id="Phobius"/>
    </source>
</evidence>